<protein>
    <submittedName>
        <fullName evidence="2">Uncharacterized protein</fullName>
    </submittedName>
</protein>
<organism evidence="2 3">
    <name type="scientific">Magnusiomyces paraingens</name>
    <dbReference type="NCBI Taxonomy" id="2606893"/>
    <lineage>
        <taxon>Eukaryota</taxon>
        <taxon>Fungi</taxon>
        <taxon>Dikarya</taxon>
        <taxon>Ascomycota</taxon>
        <taxon>Saccharomycotina</taxon>
        <taxon>Dipodascomycetes</taxon>
        <taxon>Dipodascales</taxon>
        <taxon>Dipodascaceae</taxon>
        <taxon>Magnusiomyces</taxon>
    </lineage>
</organism>
<dbReference type="Proteomes" id="UP000398389">
    <property type="component" value="Unassembled WGS sequence"/>
</dbReference>
<feature type="region of interest" description="Disordered" evidence="1">
    <location>
        <begin position="1"/>
        <end position="30"/>
    </location>
</feature>
<dbReference type="RefSeq" id="XP_031853041.1">
    <property type="nucleotide sequence ID" value="XM_031997150.1"/>
</dbReference>
<evidence type="ECO:0000313" key="3">
    <source>
        <dbReference type="Proteomes" id="UP000398389"/>
    </source>
</evidence>
<reference evidence="2 3" key="1">
    <citation type="submission" date="2019-09" db="EMBL/GenBank/DDBJ databases">
        <authorList>
            <person name="Brejova B."/>
        </authorList>
    </citation>
    <scope>NUCLEOTIDE SEQUENCE [LARGE SCALE GENOMIC DNA]</scope>
</reference>
<proteinExistence type="predicted"/>
<dbReference type="EMBL" id="CABVLU010000002">
    <property type="protein sequence ID" value="VVT49763.1"/>
    <property type="molecule type" value="Genomic_DNA"/>
</dbReference>
<dbReference type="GeneID" id="43581250"/>
<sequence length="179" mass="19644">MLARKRRSCCEPQRPDKKVCADPPATRRRRTTTLPATFPGLFLVHPSPYGSLLQPLTEWPITHVLALVLVGPGPDPHVQETLRVCAANPWLQQHVAIVRYCRPEKVTAQTNPYDGLTLVLDTYGELVAAVGARDPLGGGCHALNSVAVVVDGRPEQLHLGHLGLDIEGILFKLHNYIKT</sequence>
<name>A0A5E8BDV8_9ASCO</name>
<evidence type="ECO:0000313" key="2">
    <source>
        <dbReference type="EMBL" id="VVT49763.1"/>
    </source>
</evidence>
<accession>A0A5E8BDV8</accession>
<keyword evidence="3" id="KW-1185">Reference proteome</keyword>
<evidence type="ECO:0000256" key="1">
    <source>
        <dbReference type="SAM" id="MobiDB-lite"/>
    </source>
</evidence>
<dbReference type="AlphaFoldDB" id="A0A5E8BDV8"/>
<gene>
    <name evidence="2" type="ORF">SAPINGB_P002431</name>
</gene>